<reference evidence="5" key="1">
    <citation type="journal article" date="2008" name="Insect Biochem. Mol. Biol.">
        <title>The genome of a lepidopteran model insect, the silkworm Bombyx mori.</title>
        <authorList>
            <consortium name="International Silkworm Genome Consortium"/>
        </authorList>
    </citation>
    <scope>NUCLEOTIDE SEQUENCE [LARGE SCALE GENOMIC DNA]</scope>
    <source>
        <strain evidence="5">p50T</strain>
    </source>
</reference>
<comment type="subcellular location">
    <subcellularLocation>
        <location evidence="1">Nucleus</location>
    </subcellularLocation>
</comment>
<evidence type="ECO:0000313" key="5">
    <source>
        <dbReference type="Proteomes" id="UP000005204"/>
    </source>
</evidence>
<organism evidence="4 5">
    <name type="scientific">Bombyx mori</name>
    <name type="common">Silk moth</name>
    <dbReference type="NCBI Taxonomy" id="7091"/>
    <lineage>
        <taxon>Eukaryota</taxon>
        <taxon>Metazoa</taxon>
        <taxon>Ecdysozoa</taxon>
        <taxon>Arthropoda</taxon>
        <taxon>Hexapoda</taxon>
        <taxon>Insecta</taxon>
        <taxon>Pterygota</taxon>
        <taxon>Neoptera</taxon>
        <taxon>Endopterygota</taxon>
        <taxon>Lepidoptera</taxon>
        <taxon>Glossata</taxon>
        <taxon>Ditrysia</taxon>
        <taxon>Bombycoidea</taxon>
        <taxon>Bombycidae</taxon>
        <taxon>Bombycinae</taxon>
        <taxon>Bombyx</taxon>
    </lineage>
</organism>
<proteinExistence type="predicted"/>
<dbReference type="Pfam" id="PF10545">
    <property type="entry name" value="MADF_DNA_bdg"/>
    <property type="match status" value="1"/>
</dbReference>
<dbReference type="EnsemblMetazoa" id="XM_004924666.4">
    <property type="protein sequence ID" value="XP_004924723.1"/>
    <property type="gene ID" value="LOC101741620"/>
</dbReference>
<reference evidence="4" key="2">
    <citation type="submission" date="2022-06" db="UniProtKB">
        <authorList>
            <consortium name="EnsemblMetazoa"/>
        </authorList>
    </citation>
    <scope>IDENTIFICATION</scope>
    <source>
        <strain evidence="4">p50T (Dazao)</strain>
    </source>
</reference>
<sequence length="203" mass="24303">MCDIELLISLVKQHQCIWNVDHEDYHNPYNKEQAWKEICKEMCENWDKASPMERKRAYMELKKKWNNVRDSYRKDVMKSQALGRNSRRYIYAAELEFMERIFLRNKSVFETINCESIKDHFQDSVDFNSEYLEEAFEPEFEFKAGSPSGNFKMATGNSNRRSLNSKDDDTLFLLSLRGYMKEMTREQKLHFKISILNLIKDCS</sequence>
<dbReference type="PANTHER" id="PTHR12243">
    <property type="entry name" value="MADF DOMAIN TRANSCRIPTION FACTOR"/>
    <property type="match status" value="1"/>
</dbReference>
<dbReference type="SMART" id="SM00595">
    <property type="entry name" value="MADF"/>
    <property type="match status" value="1"/>
</dbReference>
<name>A0A8R2AHI6_BOMMO</name>
<accession>A0A8R2AHI6</accession>
<dbReference type="PANTHER" id="PTHR12243:SF67">
    <property type="entry name" value="COREPRESSOR OF PANGOLIN, ISOFORM A-RELATED"/>
    <property type="match status" value="1"/>
</dbReference>
<evidence type="ECO:0000259" key="3">
    <source>
        <dbReference type="PROSITE" id="PS51031"/>
    </source>
</evidence>
<keyword evidence="5" id="KW-1185">Reference proteome</keyword>
<dbReference type="GO" id="GO:0003677">
    <property type="term" value="F:DNA binding"/>
    <property type="evidence" value="ECO:0007669"/>
    <property type="project" value="InterPro"/>
</dbReference>
<evidence type="ECO:0000259" key="2">
    <source>
        <dbReference type="PROSITE" id="PS51029"/>
    </source>
</evidence>
<feature type="domain" description="BESS" evidence="3">
    <location>
        <begin position="166"/>
        <end position="203"/>
    </location>
</feature>
<protein>
    <recommendedName>
        <fullName evidence="6">MADF domain-containing protein</fullName>
    </recommendedName>
</protein>
<evidence type="ECO:0000256" key="1">
    <source>
        <dbReference type="PROSITE-ProRule" id="PRU00371"/>
    </source>
</evidence>
<dbReference type="PROSITE" id="PS51029">
    <property type="entry name" value="MADF"/>
    <property type="match status" value="1"/>
</dbReference>
<evidence type="ECO:0000313" key="4">
    <source>
        <dbReference type="EnsemblMetazoa" id="XP_004924723.1"/>
    </source>
</evidence>
<dbReference type="InterPro" id="IPR039353">
    <property type="entry name" value="TF_Adf1"/>
</dbReference>
<dbReference type="GeneID" id="101741620"/>
<dbReference type="PROSITE" id="PS51031">
    <property type="entry name" value="BESS"/>
    <property type="match status" value="1"/>
</dbReference>
<dbReference type="GO" id="GO:0005634">
    <property type="term" value="C:nucleus"/>
    <property type="evidence" value="ECO:0007669"/>
    <property type="project" value="UniProtKB-SubCell"/>
</dbReference>
<dbReference type="InterPro" id="IPR004210">
    <property type="entry name" value="BESS_motif"/>
</dbReference>
<dbReference type="Pfam" id="PF02944">
    <property type="entry name" value="BESS"/>
    <property type="match status" value="1"/>
</dbReference>
<feature type="domain" description="MADF" evidence="2">
    <location>
        <begin position="6"/>
        <end position="103"/>
    </location>
</feature>
<dbReference type="Proteomes" id="UP000005204">
    <property type="component" value="Unassembled WGS sequence"/>
</dbReference>
<evidence type="ECO:0008006" key="6">
    <source>
        <dbReference type="Google" id="ProtNLM"/>
    </source>
</evidence>
<dbReference type="InterPro" id="IPR006578">
    <property type="entry name" value="MADF-dom"/>
</dbReference>
<keyword evidence="1" id="KW-0539">Nucleus</keyword>
<dbReference type="AlphaFoldDB" id="A0A8R2AHI6"/>